<organism evidence="1 2">
    <name type="scientific">Streptomyces shaanxiensis</name>
    <dbReference type="NCBI Taxonomy" id="653357"/>
    <lineage>
        <taxon>Bacteria</taxon>
        <taxon>Bacillati</taxon>
        <taxon>Actinomycetota</taxon>
        <taxon>Actinomycetes</taxon>
        <taxon>Kitasatosporales</taxon>
        <taxon>Streptomycetaceae</taxon>
        <taxon>Streptomyces</taxon>
    </lineage>
</organism>
<dbReference type="Proteomes" id="UP001499984">
    <property type="component" value="Unassembled WGS sequence"/>
</dbReference>
<keyword evidence="2" id="KW-1185">Reference proteome</keyword>
<gene>
    <name evidence="1" type="ORF">GCM10022233_29300</name>
</gene>
<evidence type="ECO:0008006" key="3">
    <source>
        <dbReference type="Google" id="ProtNLM"/>
    </source>
</evidence>
<protein>
    <recommendedName>
        <fullName evidence="3">Transposase IS111A/IS1328/IS1533 N-terminal domain-containing protein</fullName>
    </recommendedName>
</protein>
<proteinExistence type="predicted"/>
<dbReference type="EMBL" id="BAAAZY010000010">
    <property type="protein sequence ID" value="GAA4055628.1"/>
    <property type="molecule type" value="Genomic_DNA"/>
</dbReference>
<name>A0ABP7UYJ0_9ACTN</name>
<accession>A0ABP7UYJ0</accession>
<reference evidence="2" key="1">
    <citation type="journal article" date="2019" name="Int. J. Syst. Evol. Microbiol.">
        <title>The Global Catalogue of Microorganisms (GCM) 10K type strain sequencing project: providing services to taxonomists for standard genome sequencing and annotation.</title>
        <authorList>
            <consortium name="The Broad Institute Genomics Platform"/>
            <consortium name="The Broad Institute Genome Sequencing Center for Infectious Disease"/>
            <person name="Wu L."/>
            <person name="Ma J."/>
        </authorList>
    </citation>
    <scope>NUCLEOTIDE SEQUENCE [LARGE SCALE GENOMIC DNA]</scope>
    <source>
        <strain evidence="2">JCM 16925</strain>
    </source>
</reference>
<sequence length="161" mass="17521">MDTHRDAHVAAVLSLQGAVTGIDEFPATATGYHELLRWARGLGAVRRAGVEGMGSFGAALSPHRLTQGVEVFDANRPDRRRRDSELLRTCARLGDDSQDEEDGAGAVLQATRVTLCLPAHRIGQLTEQIQDLEGRRARLVKRHAPQLLTVVALARTRPSPC</sequence>
<evidence type="ECO:0000313" key="1">
    <source>
        <dbReference type="EMBL" id="GAA4055628.1"/>
    </source>
</evidence>
<comment type="caution">
    <text evidence="1">The sequence shown here is derived from an EMBL/GenBank/DDBJ whole genome shotgun (WGS) entry which is preliminary data.</text>
</comment>
<evidence type="ECO:0000313" key="2">
    <source>
        <dbReference type="Proteomes" id="UP001499984"/>
    </source>
</evidence>